<dbReference type="PROSITE" id="PS50294">
    <property type="entry name" value="WD_REPEATS_REGION"/>
    <property type="match status" value="1"/>
</dbReference>
<dbReference type="SUPFAM" id="SSF50978">
    <property type="entry name" value="WD40 repeat-like"/>
    <property type="match status" value="2"/>
</dbReference>
<keyword evidence="1 3" id="KW-0853">WD repeat</keyword>
<dbReference type="InterPro" id="IPR001680">
    <property type="entry name" value="WD40_rpt"/>
</dbReference>
<accession>A0A7R9P581</accession>
<dbReference type="Pfam" id="PF24780">
    <property type="entry name" value="WD40_MABP1-WDR62_1st"/>
    <property type="match status" value="1"/>
</dbReference>
<feature type="compositionally biased region" description="Polar residues" evidence="4">
    <location>
        <begin position="801"/>
        <end position="810"/>
    </location>
</feature>
<feature type="compositionally biased region" description="Acidic residues" evidence="4">
    <location>
        <begin position="917"/>
        <end position="931"/>
    </location>
</feature>
<dbReference type="GO" id="GO:0007099">
    <property type="term" value="P:centriole replication"/>
    <property type="evidence" value="ECO:0007669"/>
    <property type="project" value="TreeGrafter"/>
</dbReference>
<feature type="domain" description="MABP1/WDR62 second WD40" evidence="6">
    <location>
        <begin position="381"/>
        <end position="727"/>
    </location>
</feature>
<evidence type="ECO:0000256" key="3">
    <source>
        <dbReference type="PROSITE-ProRule" id="PRU00221"/>
    </source>
</evidence>
<dbReference type="EMBL" id="OE179922">
    <property type="protein sequence ID" value="CAD7570131.1"/>
    <property type="molecule type" value="Genomic_DNA"/>
</dbReference>
<dbReference type="Pfam" id="PF24782">
    <property type="entry name" value="WD40_MABP1-WDR62_2nd"/>
    <property type="match status" value="1"/>
</dbReference>
<feature type="repeat" description="WD" evidence="3">
    <location>
        <begin position="694"/>
        <end position="727"/>
    </location>
</feature>
<dbReference type="SMART" id="SM00320">
    <property type="entry name" value="WD40"/>
    <property type="match status" value="11"/>
</dbReference>
<evidence type="ECO:0000256" key="2">
    <source>
        <dbReference type="ARBA" id="ARBA00022737"/>
    </source>
</evidence>
<dbReference type="InterPro" id="IPR036322">
    <property type="entry name" value="WD40_repeat_dom_sf"/>
</dbReference>
<dbReference type="PANTHER" id="PTHR45589:SF1">
    <property type="entry name" value="WD REPEAT DOMAIN 62, ISOFORM G"/>
    <property type="match status" value="1"/>
</dbReference>
<evidence type="ECO:0000313" key="7">
    <source>
        <dbReference type="EMBL" id="CAD7570131.1"/>
    </source>
</evidence>
<evidence type="ECO:0000259" key="6">
    <source>
        <dbReference type="Pfam" id="PF24782"/>
    </source>
</evidence>
<feature type="compositionally biased region" description="Polar residues" evidence="4">
    <location>
        <begin position="1295"/>
        <end position="1307"/>
    </location>
</feature>
<evidence type="ECO:0000259" key="5">
    <source>
        <dbReference type="Pfam" id="PF24780"/>
    </source>
</evidence>
<feature type="domain" description="MABP1/WDR62 first WD40" evidence="5">
    <location>
        <begin position="45"/>
        <end position="375"/>
    </location>
</feature>
<evidence type="ECO:0000256" key="1">
    <source>
        <dbReference type="ARBA" id="ARBA00022574"/>
    </source>
</evidence>
<feature type="region of interest" description="Disordered" evidence="4">
    <location>
        <begin position="1361"/>
        <end position="1382"/>
    </location>
</feature>
<feature type="region of interest" description="Disordered" evidence="4">
    <location>
        <begin position="889"/>
        <end position="935"/>
    </location>
</feature>
<feature type="region of interest" description="Disordered" evidence="4">
    <location>
        <begin position="1463"/>
        <end position="1490"/>
    </location>
</feature>
<dbReference type="InterPro" id="IPR052779">
    <property type="entry name" value="WDR62"/>
</dbReference>
<dbReference type="FunFam" id="2.130.10.10:FF:000046">
    <property type="entry name" value="WD repeat-containing protein 62 isoform 1"/>
    <property type="match status" value="1"/>
</dbReference>
<dbReference type="GO" id="GO:0072686">
    <property type="term" value="C:mitotic spindle"/>
    <property type="evidence" value="ECO:0007669"/>
    <property type="project" value="TreeGrafter"/>
</dbReference>
<dbReference type="InterPro" id="IPR015943">
    <property type="entry name" value="WD40/YVTN_repeat-like_dom_sf"/>
</dbReference>
<feature type="region of interest" description="Disordered" evidence="4">
    <location>
        <begin position="1089"/>
        <end position="1108"/>
    </location>
</feature>
<feature type="compositionally biased region" description="Basic residues" evidence="4">
    <location>
        <begin position="1475"/>
        <end position="1484"/>
    </location>
</feature>
<feature type="region of interest" description="Disordered" evidence="4">
    <location>
        <begin position="964"/>
        <end position="1012"/>
    </location>
</feature>
<feature type="compositionally biased region" description="Basic and acidic residues" evidence="4">
    <location>
        <begin position="1093"/>
        <end position="1108"/>
    </location>
</feature>
<dbReference type="InterPro" id="IPR056162">
    <property type="entry name" value="WD40_MABP1-WDR62_2nd"/>
</dbReference>
<protein>
    <submittedName>
        <fullName evidence="7">(California timema) hypothetical protein</fullName>
    </submittedName>
</protein>
<feature type="region of interest" description="Disordered" evidence="4">
    <location>
        <begin position="843"/>
        <end position="864"/>
    </location>
</feature>
<feature type="compositionally biased region" description="Basic and acidic residues" evidence="4">
    <location>
        <begin position="847"/>
        <end position="860"/>
    </location>
</feature>
<feature type="compositionally biased region" description="Basic and acidic residues" evidence="4">
    <location>
        <begin position="906"/>
        <end position="916"/>
    </location>
</feature>
<keyword evidence="2" id="KW-0677">Repeat</keyword>
<sequence length="1520" mass="168494">MNTSSLAGKVIRAPSLKRGKNGEASLGEKVKLERVLGLTVSSNAALDCDPDTELVVYPAGCTVVLFNPIKNRQSHLLNSSRKTITCLALSPDGHYLVTGECGHLPLVRVWDLHEEGSPGVQVAELPSHKYGINCVAFSPSNKYVVSVGSQHDMIVNVWDWKTNLKVASNKVSTKVKAVSFAENGSYFVTVGNRHVKFWYLEYSRSSKIKEAVPLMGRSAILGEQRNNYFCDVACGHGKTGDSTYAITKSGLLCEFNNRRLLDKWVELRTTSANCIALGENFIFIGCAEGIVRCFTPSTLQFVTTLPRTHYLGVDVAQGLSISHMAVHPMNAKYPDAIALAYDPQNCKLTCIYNDHSMYIWDVRDIKRVGKSYSFLFHSACIWGVDMYPVLEDNTTSAMPHGCFITCSSDDTIRVWNLDPSLPLLNETLYKRNIYSTDLMKVLYVDSDLTYLKDLDTSVAGTADKNDSSYDSRNGVRSLRISPDGKHLASGDRAGNIRIHHLITLQELCRIEAHDAEVLCLEYSRPESGHRLLASASRDRLIHIFNVDEEYNFVQTLDDHSSSITAVKFLHSAQQLQMVSCGADKSIIFRQLQSTPGGSQIQFSRGHNVAGKTTLYDMEVDSGQKHILTACQDRSIRVYNVNTGKHSKSFKGSISEDGSLIKVVLDNSGIYAATSCTDKTLCIYDYYSGECMATMYGHSELVTGLKFTNDCRKLISASGDGCIFVWKVPHDMVVTMHARLSQQAARLGKKLLQSSSISLEKEYLVDPPPELLDPNSTPNDPANYRFTLTQLPFWAKKQMSEHTSPPLSLSNKQRDLPRGRWAQRLDTGEIKVKSVYDNDSVIQISGSQEKKHDSDGSKDSSIDSGTELRNYMEVRQEGITSKQSVREITELPRNRNFTDDSSIGSYKYEDIESTEHDGDVEDYSEGEGESTEPEQVHFPQVYYPPAEETGSDYTVNAMDVEELRRSQRRCRKNQRPEKLTELPLISVSASVSGSQDSEDDDEDASTPSAETGEKNLLSMLSISTESLDFVGKREKFLKNTFESLSGTEVDADRNNDTGGTSISSQFLVRTSQNINYLTTPAARNVAVINATKQTRSDNETSSKREELQRRIEETRRKLQSVGYRSNLKTSQSFSDLSRIPEKDFRNHHGVNLAHRYTTSGVAGSDDCVEGSSGSLRRACSLSDIANPTPRRVLHDTLAKVSGRMVSKSTSNTRTLSRHGTKQAASVNSVNIKRSTSMGVLNQTANELNIHLFDTSHKDPDKPVPIQAGTHNKDFQICYKTKILKAFPKQCNMNLSQVGSNEDSSSEETSPGGGKPAHSIRPRSTSADRLILGASSSLSTTVIQPQPPPRYSRDPIRFVTQRLAASKSKPTPAARHGQLESAHQEFPCKDSDILFKPWWDDPVQAGYPGRRELIPPPLPVTHCLDRHQGSCLPPIQDGTRSHFLLLTENGNGVMPIAHGKHRNTKTAHHANGEAQARRSRTARAKAQRPGPNHALNAIIRRHLNSLPHRVQPISGLQLRASS</sequence>
<feature type="region of interest" description="Disordered" evidence="4">
    <location>
        <begin position="1295"/>
        <end position="1321"/>
    </location>
</feature>
<dbReference type="PANTHER" id="PTHR45589">
    <property type="entry name" value="WD REPEAT DOMAIN 62, ISOFORM G"/>
    <property type="match status" value="1"/>
</dbReference>
<proteinExistence type="predicted"/>
<evidence type="ECO:0000256" key="4">
    <source>
        <dbReference type="SAM" id="MobiDB-lite"/>
    </source>
</evidence>
<gene>
    <name evidence="7" type="ORF">TCMB3V08_LOCUS2839</name>
</gene>
<reference evidence="7" key="1">
    <citation type="submission" date="2020-11" db="EMBL/GenBank/DDBJ databases">
        <authorList>
            <person name="Tran Van P."/>
        </authorList>
    </citation>
    <scope>NUCLEOTIDE SEQUENCE</scope>
</reference>
<feature type="compositionally biased region" description="Low complexity" evidence="4">
    <location>
        <begin position="985"/>
        <end position="994"/>
    </location>
</feature>
<dbReference type="PROSITE" id="PS50082">
    <property type="entry name" value="WD_REPEATS_2"/>
    <property type="match status" value="1"/>
</dbReference>
<feature type="region of interest" description="Disordered" evidence="4">
    <location>
        <begin position="801"/>
        <end position="821"/>
    </location>
</feature>
<name>A0A7R9P581_TIMCA</name>
<organism evidence="7">
    <name type="scientific">Timema californicum</name>
    <name type="common">California timema</name>
    <name type="synonym">Walking stick</name>
    <dbReference type="NCBI Taxonomy" id="61474"/>
    <lineage>
        <taxon>Eukaryota</taxon>
        <taxon>Metazoa</taxon>
        <taxon>Ecdysozoa</taxon>
        <taxon>Arthropoda</taxon>
        <taxon>Hexapoda</taxon>
        <taxon>Insecta</taxon>
        <taxon>Pterygota</taxon>
        <taxon>Neoptera</taxon>
        <taxon>Polyneoptera</taxon>
        <taxon>Phasmatodea</taxon>
        <taxon>Timematodea</taxon>
        <taxon>Timematoidea</taxon>
        <taxon>Timematidae</taxon>
        <taxon>Timema</taxon>
    </lineage>
</organism>
<dbReference type="InterPro" id="IPR056161">
    <property type="entry name" value="WD40_MABP1-WDR62_1st"/>
</dbReference>
<dbReference type="Gene3D" id="2.130.10.10">
    <property type="entry name" value="YVTN repeat-like/Quinoprotein amine dehydrogenase"/>
    <property type="match status" value="4"/>
</dbReference>